<evidence type="ECO:0000256" key="4">
    <source>
        <dbReference type="ARBA" id="ARBA00023038"/>
    </source>
</evidence>
<feature type="domain" description="LIM zinc-binding" evidence="6">
    <location>
        <begin position="11"/>
        <end position="73"/>
    </location>
</feature>
<keyword evidence="2" id="KW-0677">Repeat</keyword>
<sequence>MSASKLGNARKCCAGCNREIRERHLLKAMDKYWHTTCLKCSQCGAILEQVGDSCFVKGTSILCRNDYMRLYGGPARALCTCATCGKQIPASDKVLRAGQNVYHVTCFVCTTCKRQLKTGDKYCVIDSKLFCEQDALANEQEKHKVNNTK</sequence>
<dbReference type="Pfam" id="PF00412">
    <property type="entry name" value="LIM"/>
    <property type="match status" value="2"/>
</dbReference>
<protein>
    <submittedName>
        <fullName evidence="7">Spinal cord association neuron differentiation</fullName>
    </submittedName>
</protein>
<dbReference type="OrthoDB" id="6352355at2759"/>
<dbReference type="PANTHER" id="PTHR45787">
    <property type="entry name" value="LD11652P"/>
    <property type="match status" value="1"/>
</dbReference>
<dbReference type="Gene3D" id="2.10.110.10">
    <property type="entry name" value="Cysteine Rich Protein"/>
    <property type="match status" value="2"/>
</dbReference>
<dbReference type="PANTHER" id="PTHR45787:SF13">
    <property type="entry name" value="LD11652P"/>
    <property type="match status" value="1"/>
</dbReference>
<evidence type="ECO:0000256" key="1">
    <source>
        <dbReference type="ARBA" id="ARBA00022723"/>
    </source>
</evidence>
<dbReference type="EMBL" id="MU826369">
    <property type="protein sequence ID" value="KAJ7378072.1"/>
    <property type="molecule type" value="Genomic_DNA"/>
</dbReference>
<dbReference type="SUPFAM" id="SSF57716">
    <property type="entry name" value="Glucocorticoid receptor-like (DNA-binding domain)"/>
    <property type="match status" value="3"/>
</dbReference>
<dbReference type="SMART" id="SM00132">
    <property type="entry name" value="LIM"/>
    <property type="match status" value="2"/>
</dbReference>
<keyword evidence="4 5" id="KW-0440">LIM domain</keyword>
<evidence type="ECO:0000256" key="2">
    <source>
        <dbReference type="ARBA" id="ARBA00022737"/>
    </source>
</evidence>
<keyword evidence="3 5" id="KW-0862">Zinc</keyword>
<keyword evidence="1 5" id="KW-0479">Metal-binding</keyword>
<dbReference type="AlphaFoldDB" id="A0A9X0CVZ7"/>
<name>A0A9X0CVZ7_9CNID</name>
<dbReference type="GO" id="GO:0046872">
    <property type="term" value="F:metal ion binding"/>
    <property type="evidence" value="ECO:0007669"/>
    <property type="project" value="UniProtKB-KW"/>
</dbReference>
<accession>A0A9X0CVZ7</accession>
<evidence type="ECO:0000313" key="7">
    <source>
        <dbReference type="EMBL" id="KAJ7378072.1"/>
    </source>
</evidence>
<feature type="domain" description="LIM zinc-binding" evidence="6">
    <location>
        <begin position="79"/>
        <end position="141"/>
    </location>
</feature>
<organism evidence="7 8">
    <name type="scientific">Desmophyllum pertusum</name>
    <dbReference type="NCBI Taxonomy" id="174260"/>
    <lineage>
        <taxon>Eukaryota</taxon>
        <taxon>Metazoa</taxon>
        <taxon>Cnidaria</taxon>
        <taxon>Anthozoa</taxon>
        <taxon>Hexacorallia</taxon>
        <taxon>Scleractinia</taxon>
        <taxon>Caryophylliina</taxon>
        <taxon>Caryophylliidae</taxon>
        <taxon>Desmophyllum</taxon>
    </lineage>
</organism>
<dbReference type="InterPro" id="IPR050945">
    <property type="entry name" value="LMO_RBTN_TF"/>
</dbReference>
<reference evidence="7" key="1">
    <citation type="submission" date="2023-01" db="EMBL/GenBank/DDBJ databases">
        <title>Genome assembly of the deep-sea coral Lophelia pertusa.</title>
        <authorList>
            <person name="Herrera S."/>
            <person name="Cordes E."/>
        </authorList>
    </citation>
    <scope>NUCLEOTIDE SEQUENCE</scope>
    <source>
        <strain evidence="7">USNM1676648</strain>
        <tissue evidence="7">Polyp</tissue>
    </source>
</reference>
<evidence type="ECO:0000259" key="6">
    <source>
        <dbReference type="PROSITE" id="PS50023"/>
    </source>
</evidence>
<comment type="caution">
    <text evidence="7">The sequence shown here is derived from an EMBL/GenBank/DDBJ whole genome shotgun (WGS) entry which is preliminary data.</text>
</comment>
<dbReference type="PROSITE" id="PS00478">
    <property type="entry name" value="LIM_DOMAIN_1"/>
    <property type="match status" value="2"/>
</dbReference>
<proteinExistence type="predicted"/>
<gene>
    <name evidence="7" type="primary">LMO4_1</name>
    <name evidence="7" type="ORF">OS493_024735</name>
</gene>
<keyword evidence="8" id="KW-1185">Reference proteome</keyword>
<dbReference type="InterPro" id="IPR001781">
    <property type="entry name" value="Znf_LIM"/>
</dbReference>
<dbReference type="PROSITE" id="PS50023">
    <property type="entry name" value="LIM_DOMAIN_2"/>
    <property type="match status" value="2"/>
</dbReference>
<evidence type="ECO:0000313" key="8">
    <source>
        <dbReference type="Proteomes" id="UP001163046"/>
    </source>
</evidence>
<dbReference type="Proteomes" id="UP001163046">
    <property type="component" value="Unassembled WGS sequence"/>
</dbReference>
<evidence type="ECO:0000256" key="5">
    <source>
        <dbReference type="PROSITE-ProRule" id="PRU00125"/>
    </source>
</evidence>
<evidence type="ECO:0000256" key="3">
    <source>
        <dbReference type="ARBA" id="ARBA00022833"/>
    </source>
</evidence>